<organism evidence="2 3">
    <name type="scientific">Romanomermis culicivorax</name>
    <name type="common">Nematode worm</name>
    <dbReference type="NCBI Taxonomy" id="13658"/>
    <lineage>
        <taxon>Eukaryota</taxon>
        <taxon>Metazoa</taxon>
        <taxon>Ecdysozoa</taxon>
        <taxon>Nematoda</taxon>
        <taxon>Enoplea</taxon>
        <taxon>Dorylaimia</taxon>
        <taxon>Mermithida</taxon>
        <taxon>Mermithoidea</taxon>
        <taxon>Mermithidae</taxon>
        <taxon>Romanomermis</taxon>
    </lineage>
</organism>
<name>A0A915I716_ROMCU</name>
<dbReference type="AlphaFoldDB" id="A0A915I716"/>
<dbReference type="Proteomes" id="UP000887565">
    <property type="component" value="Unplaced"/>
</dbReference>
<dbReference type="InterPro" id="IPR033228">
    <property type="entry name" value="SZT2"/>
</dbReference>
<reference evidence="3" key="1">
    <citation type="submission" date="2022-11" db="UniProtKB">
        <authorList>
            <consortium name="WormBaseParasite"/>
        </authorList>
    </citation>
    <scope>IDENTIFICATION</scope>
</reference>
<protein>
    <submittedName>
        <fullName evidence="3">Uncharacterized protein</fullName>
    </submittedName>
</protein>
<evidence type="ECO:0000313" key="2">
    <source>
        <dbReference type="Proteomes" id="UP000887565"/>
    </source>
</evidence>
<dbReference type="PANTHER" id="PTHR14918:SF3">
    <property type="entry name" value="KICSTOR COMPLEX PROTEIN SZT2"/>
    <property type="match status" value="1"/>
</dbReference>
<dbReference type="WBParaSite" id="nRc.2.0.1.t09144-RA">
    <property type="protein sequence ID" value="nRc.2.0.1.t09144-RA"/>
    <property type="gene ID" value="nRc.2.0.1.g09144"/>
</dbReference>
<dbReference type="GO" id="GO:0005777">
    <property type="term" value="C:peroxisome"/>
    <property type="evidence" value="ECO:0007669"/>
    <property type="project" value="InterPro"/>
</dbReference>
<sequence length="191" mass="21763">MKLTRLPETPGYRPVGSTKRKIFSSVLMRGSYLKMVEGNTDESGAPFMAAEQLFVLMKHKFRISRNIRAQWYFHNLNRILQIEHPDSQSDGNNQLLVIGGLPEGHNCYKLVPETLVTFIGRAYRLVCILDFSPSTAISVPLMSIRVNGPQMSQLIAGKYATALVDKYNHMRTEDPTQKQEKRLRMVGESQY</sequence>
<dbReference type="PANTHER" id="PTHR14918">
    <property type="entry name" value="KICSTOR COMPLEX PROTEIN SZT2"/>
    <property type="match status" value="1"/>
</dbReference>
<evidence type="ECO:0000313" key="3">
    <source>
        <dbReference type="WBParaSite" id="nRc.2.0.1.t09144-RA"/>
    </source>
</evidence>
<feature type="compositionally biased region" description="Basic and acidic residues" evidence="1">
    <location>
        <begin position="170"/>
        <end position="185"/>
    </location>
</feature>
<evidence type="ECO:0000256" key="1">
    <source>
        <dbReference type="SAM" id="MobiDB-lite"/>
    </source>
</evidence>
<keyword evidence="2" id="KW-1185">Reference proteome</keyword>
<feature type="region of interest" description="Disordered" evidence="1">
    <location>
        <begin position="170"/>
        <end position="191"/>
    </location>
</feature>
<accession>A0A915I716</accession>
<proteinExistence type="predicted"/>